<feature type="domain" description="Amidohydrolase-related" evidence="2">
    <location>
        <begin position="52"/>
        <end position="281"/>
    </location>
</feature>
<proteinExistence type="predicted"/>
<reference evidence="4" key="1">
    <citation type="submission" date="2016-10" db="EMBL/GenBank/DDBJ databases">
        <authorList>
            <person name="Varghese N."/>
            <person name="Submissions S."/>
        </authorList>
    </citation>
    <scope>NUCLEOTIDE SEQUENCE [LARGE SCALE GENOMIC DNA]</scope>
    <source>
        <strain evidence="4">LMG 26416</strain>
    </source>
</reference>
<gene>
    <name evidence="3" type="ORF">SAMN05192542_11510</name>
</gene>
<evidence type="ECO:0000313" key="4">
    <source>
        <dbReference type="Proteomes" id="UP000199120"/>
    </source>
</evidence>
<evidence type="ECO:0000256" key="1">
    <source>
        <dbReference type="ARBA" id="ARBA00023239"/>
    </source>
</evidence>
<dbReference type="Pfam" id="PF04909">
    <property type="entry name" value="Amidohydro_2"/>
    <property type="match status" value="1"/>
</dbReference>
<dbReference type="Gene3D" id="3.20.20.140">
    <property type="entry name" value="Metal-dependent hydrolases"/>
    <property type="match status" value="1"/>
</dbReference>
<dbReference type="EMBL" id="FOAJ01000015">
    <property type="protein sequence ID" value="SEL83220.1"/>
    <property type="molecule type" value="Genomic_DNA"/>
</dbReference>
<dbReference type="InterPro" id="IPR032466">
    <property type="entry name" value="Metal_Hydrolase"/>
</dbReference>
<keyword evidence="4" id="KW-1185">Reference proteome</keyword>
<evidence type="ECO:0000259" key="2">
    <source>
        <dbReference type="Pfam" id="PF04909"/>
    </source>
</evidence>
<dbReference type="OrthoDB" id="1407586at2"/>
<protein>
    <recommendedName>
        <fullName evidence="2">Amidohydrolase-related domain-containing protein</fullName>
    </recommendedName>
</protein>
<dbReference type="SUPFAM" id="SSF51556">
    <property type="entry name" value="Metallo-dependent hydrolases"/>
    <property type="match status" value="1"/>
</dbReference>
<dbReference type="AlphaFoldDB" id="A0A1H7TEC4"/>
<dbReference type="STRING" id="416943.SAMN05445871_1128"/>
<dbReference type="GO" id="GO:0016787">
    <property type="term" value="F:hydrolase activity"/>
    <property type="evidence" value="ECO:0007669"/>
    <property type="project" value="InterPro"/>
</dbReference>
<sequence length="281" mass="30847">MKVIDMRCRPAYLHDFFGATPGSVENETARWLNRRVGTRGDDEHYAASRTPQGFLDAVRAAGLHRAVVVGRHTPDQHLPNDLIHRIVIGHDELIGIGAVDPVLLGEQQALAEVERAVNTLGLAGIDLEPGFGKPARFADDPACWPIYERCNELGVPVCLMTGPTTPDPRFNDPAPVAAVARAFPRLPIICYHGFWPNVQQALGLAFRYPNVYLVPDMYLFVAGSAAYVEAANGFLGDQLLFGSSYPFRPITQSIDDFAAAGFRDSLLERLFFDNAARLFGL</sequence>
<dbReference type="InterPro" id="IPR032465">
    <property type="entry name" value="ACMSD"/>
</dbReference>
<dbReference type="RefSeq" id="WP_090542970.1">
    <property type="nucleotide sequence ID" value="NZ_FNSR01000001.1"/>
</dbReference>
<keyword evidence="1" id="KW-0456">Lyase</keyword>
<name>A0A1H7TEC4_9BURK</name>
<accession>A0A1H7TEC4</accession>
<dbReference type="InterPro" id="IPR006680">
    <property type="entry name" value="Amidohydro-rel"/>
</dbReference>
<evidence type="ECO:0000313" key="3">
    <source>
        <dbReference type="EMBL" id="SEL83220.1"/>
    </source>
</evidence>
<dbReference type="Proteomes" id="UP000199120">
    <property type="component" value="Unassembled WGS sequence"/>
</dbReference>
<organism evidence="3 4">
    <name type="scientific">Paraburkholderia caballeronis</name>
    <dbReference type="NCBI Taxonomy" id="416943"/>
    <lineage>
        <taxon>Bacteria</taxon>
        <taxon>Pseudomonadati</taxon>
        <taxon>Pseudomonadota</taxon>
        <taxon>Betaproteobacteria</taxon>
        <taxon>Burkholderiales</taxon>
        <taxon>Burkholderiaceae</taxon>
        <taxon>Paraburkholderia</taxon>
    </lineage>
</organism>
<dbReference type="PANTHER" id="PTHR21240">
    <property type="entry name" value="2-AMINO-3-CARBOXYLMUCONATE-6-SEMIALDEHYDE DECARBOXYLASE"/>
    <property type="match status" value="1"/>
</dbReference>
<dbReference type="GO" id="GO:0016831">
    <property type="term" value="F:carboxy-lyase activity"/>
    <property type="evidence" value="ECO:0007669"/>
    <property type="project" value="InterPro"/>
</dbReference>